<proteinExistence type="predicted"/>
<reference evidence="2" key="1">
    <citation type="submission" date="2013-05" db="EMBL/GenBank/DDBJ databases">
        <title>The Genome sequence of Mucor circinelloides f. circinelloides 1006PhL.</title>
        <authorList>
            <consortium name="The Broad Institute Genomics Platform"/>
            <person name="Cuomo C."/>
            <person name="Earl A."/>
            <person name="Findley K."/>
            <person name="Lee S.C."/>
            <person name="Walker B."/>
            <person name="Young S."/>
            <person name="Zeng Q."/>
            <person name="Gargeya S."/>
            <person name="Fitzgerald M."/>
            <person name="Haas B."/>
            <person name="Abouelleil A."/>
            <person name="Allen A.W."/>
            <person name="Alvarado L."/>
            <person name="Arachchi H.M."/>
            <person name="Berlin A.M."/>
            <person name="Chapman S.B."/>
            <person name="Gainer-Dewar J."/>
            <person name="Goldberg J."/>
            <person name="Griggs A."/>
            <person name="Gujja S."/>
            <person name="Hansen M."/>
            <person name="Howarth C."/>
            <person name="Imamovic A."/>
            <person name="Ireland A."/>
            <person name="Larimer J."/>
            <person name="McCowan C."/>
            <person name="Murphy C."/>
            <person name="Pearson M."/>
            <person name="Poon T.W."/>
            <person name="Priest M."/>
            <person name="Roberts A."/>
            <person name="Saif S."/>
            <person name="Shea T."/>
            <person name="Sisk P."/>
            <person name="Sykes S."/>
            <person name="Wortman J."/>
            <person name="Nusbaum C."/>
            <person name="Birren B."/>
        </authorList>
    </citation>
    <scope>NUCLEOTIDE SEQUENCE [LARGE SCALE GENOMIC DNA]</scope>
    <source>
        <strain evidence="2">1006PhL</strain>
    </source>
</reference>
<protein>
    <submittedName>
        <fullName evidence="1">Uncharacterized protein</fullName>
    </submittedName>
</protein>
<dbReference type="AlphaFoldDB" id="S2IYF4"/>
<dbReference type="OrthoDB" id="2239391at2759"/>
<sequence>MCCIDLNMLGTSKELGSNKQNESHVKDDMRVSRENIVALGNWASFDTFINHYQRNQMAQIDFTSTVLSEPTNEVYDASTDFPLD</sequence>
<evidence type="ECO:0000313" key="2">
    <source>
        <dbReference type="Proteomes" id="UP000014254"/>
    </source>
</evidence>
<name>S2IYF4_MUCC1</name>
<dbReference type="STRING" id="1220926.S2IYF4"/>
<dbReference type="InParanoid" id="S2IYF4"/>
<evidence type="ECO:0000313" key="1">
    <source>
        <dbReference type="EMBL" id="EPB82821.1"/>
    </source>
</evidence>
<dbReference type="Proteomes" id="UP000014254">
    <property type="component" value="Unassembled WGS sequence"/>
</dbReference>
<dbReference type="EMBL" id="KE124097">
    <property type="protein sequence ID" value="EPB82821.1"/>
    <property type="molecule type" value="Genomic_DNA"/>
</dbReference>
<keyword evidence="2" id="KW-1185">Reference proteome</keyword>
<gene>
    <name evidence="1" type="ORF">HMPREF1544_10435</name>
</gene>
<dbReference type="VEuPathDB" id="FungiDB:HMPREF1544_10435"/>
<accession>S2IYF4</accession>
<organism evidence="1 2">
    <name type="scientific">Mucor circinelloides f. circinelloides (strain 1006PhL)</name>
    <name type="common">Mucormycosis agent</name>
    <name type="synonym">Calyptromyces circinelloides</name>
    <dbReference type="NCBI Taxonomy" id="1220926"/>
    <lineage>
        <taxon>Eukaryota</taxon>
        <taxon>Fungi</taxon>
        <taxon>Fungi incertae sedis</taxon>
        <taxon>Mucoromycota</taxon>
        <taxon>Mucoromycotina</taxon>
        <taxon>Mucoromycetes</taxon>
        <taxon>Mucorales</taxon>
        <taxon>Mucorineae</taxon>
        <taxon>Mucoraceae</taxon>
        <taxon>Mucor</taxon>
    </lineage>
</organism>